<evidence type="ECO:0000313" key="1">
    <source>
        <dbReference type="EMBL" id="MYN47631.1"/>
    </source>
</evidence>
<evidence type="ECO:0000313" key="2">
    <source>
        <dbReference type="Proteomes" id="UP000444316"/>
    </source>
</evidence>
<proteinExistence type="predicted"/>
<dbReference type="Proteomes" id="UP000444316">
    <property type="component" value="Unassembled WGS sequence"/>
</dbReference>
<dbReference type="EMBL" id="WWCL01000007">
    <property type="protein sequence ID" value="MYN47631.1"/>
    <property type="molecule type" value="Genomic_DNA"/>
</dbReference>
<gene>
    <name evidence="1" type="ORF">GTP23_21550</name>
</gene>
<dbReference type="AlphaFoldDB" id="A0A845I5Y4"/>
<sequence>MYLNDGDMVAIHTLACAAREIYERHCQMAGINRFYDEIAATYPDSTQKQIFEILNGARNFLKHPDADGNLDAVIELSDRDNKLMLFVAAHDCACLFGEQTPMIVQAYNVWILATEPDLQGACAAEMEARYPGLMNGSPDEQRAIGLRFVEDALSGKFLDSEGTTIHQT</sequence>
<reference evidence="1" key="1">
    <citation type="submission" date="2019-12" db="EMBL/GenBank/DDBJ databases">
        <title>Novel species isolated from a subtropical stream in China.</title>
        <authorList>
            <person name="Lu H."/>
        </authorList>
    </citation>
    <scope>NUCLEOTIDE SEQUENCE [LARGE SCALE GENOMIC DNA]</scope>
    <source>
        <strain evidence="1">FT93W</strain>
    </source>
</reference>
<comment type="caution">
    <text evidence="1">The sequence shown here is derived from an EMBL/GenBank/DDBJ whole genome shotgun (WGS) entry which is preliminary data.</text>
</comment>
<protein>
    <submittedName>
        <fullName evidence="1">Uncharacterized protein</fullName>
    </submittedName>
</protein>
<name>A0A845I5Y4_9BURK</name>
<organism evidence="1 2">
    <name type="scientific">Duganella fentianensis</name>
    <dbReference type="NCBI Taxonomy" id="2692177"/>
    <lineage>
        <taxon>Bacteria</taxon>
        <taxon>Pseudomonadati</taxon>
        <taxon>Pseudomonadota</taxon>
        <taxon>Betaproteobacteria</taxon>
        <taxon>Burkholderiales</taxon>
        <taxon>Oxalobacteraceae</taxon>
        <taxon>Telluria group</taxon>
        <taxon>Duganella</taxon>
    </lineage>
</organism>
<dbReference type="RefSeq" id="WP_161037021.1">
    <property type="nucleotide sequence ID" value="NZ_WWCL01000007.1"/>
</dbReference>
<accession>A0A845I5Y4</accession>
<keyword evidence="2" id="KW-1185">Reference proteome</keyword>